<protein>
    <recommendedName>
        <fullName evidence="2">RGS domain-containing protein</fullName>
    </recommendedName>
</protein>
<evidence type="ECO:0000256" key="1">
    <source>
        <dbReference type="SAM" id="MobiDB-lite"/>
    </source>
</evidence>
<comment type="caution">
    <text evidence="3">The sequence shown here is derived from an EMBL/GenBank/DDBJ whole genome shotgun (WGS) entry which is preliminary data.</text>
</comment>
<feature type="region of interest" description="Disordered" evidence="1">
    <location>
        <begin position="201"/>
        <end position="257"/>
    </location>
</feature>
<dbReference type="EMBL" id="BRYB01003848">
    <property type="protein sequence ID" value="GMI21727.1"/>
    <property type="molecule type" value="Genomic_DNA"/>
</dbReference>
<sequence>DFIKEAPKDFVLDSTIIQLSTFKDDRQLKETKDNYVEALESALQFENVFHDTILSAYFRRHLRLTFCEENYFFLKEVRDVKAKGLLKKRSWMDETRLIELEGKVSETDILKQKIMSVYEHYIVDGRKYEVNIPQKVKLAVIQEVEAERWDTDIFDRAETEISRILKHDSFERFKKHYIYDHLKRAFFVKFSQRNFVTGDTVKGDAARNSGASGGKVSGSWQPRETTTSGISGLSASGSLERGRMARSNSVKGGAVEF</sequence>
<dbReference type="SUPFAM" id="SSF48097">
    <property type="entry name" value="Regulator of G-protein signaling, RGS"/>
    <property type="match status" value="1"/>
</dbReference>
<feature type="compositionally biased region" description="Low complexity" evidence="1">
    <location>
        <begin position="225"/>
        <end position="238"/>
    </location>
</feature>
<dbReference type="Proteomes" id="UP001165060">
    <property type="component" value="Unassembled WGS sequence"/>
</dbReference>
<dbReference type="InterPro" id="IPR016137">
    <property type="entry name" value="RGS"/>
</dbReference>
<proteinExistence type="predicted"/>
<evidence type="ECO:0000313" key="3">
    <source>
        <dbReference type="EMBL" id="GMI21727.1"/>
    </source>
</evidence>
<accession>A0ABQ6M8T0</accession>
<reference evidence="3 4" key="1">
    <citation type="journal article" date="2023" name="Commun. Biol.">
        <title>Genome analysis of Parmales, the sister group of diatoms, reveals the evolutionary specialization of diatoms from phago-mixotrophs to photoautotrophs.</title>
        <authorList>
            <person name="Ban H."/>
            <person name="Sato S."/>
            <person name="Yoshikawa S."/>
            <person name="Yamada K."/>
            <person name="Nakamura Y."/>
            <person name="Ichinomiya M."/>
            <person name="Sato N."/>
            <person name="Blanc-Mathieu R."/>
            <person name="Endo H."/>
            <person name="Kuwata A."/>
            <person name="Ogata H."/>
        </authorList>
    </citation>
    <scope>NUCLEOTIDE SEQUENCE [LARGE SCALE GENOMIC DNA]</scope>
</reference>
<dbReference type="InterPro" id="IPR044926">
    <property type="entry name" value="RGS_subdomain_2"/>
</dbReference>
<evidence type="ECO:0000259" key="2">
    <source>
        <dbReference type="PROSITE" id="PS50132"/>
    </source>
</evidence>
<feature type="non-terminal residue" evidence="3">
    <location>
        <position position="1"/>
    </location>
</feature>
<feature type="domain" description="RGS" evidence="2">
    <location>
        <begin position="44"/>
        <end position="183"/>
    </location>
</feature>
<dbReference type="CDD" id="cd07440">
    <property type="entry name" value="RGS"/>
    <property type="match status" value="1"/>
</dbReference>
<dbReference type="InterPro" id="IPR036305">
    <property type="entry name" value="RGS_sf"/>
</dbReference>
<dbReference type="PANTHER" id="PTHR10845:SF192">
    <property type="entry name" value="DOUBLE HIT, ISOFORM B"/>
    <property type="match status" value="1"/>
</dbReference>
<dbReference type="PANTHER" id="PTHR10845">
    <property type="entry name" value="REGULATOR OF G PROTEIN SIGNALING"/>
    <property type="match status" value="1"/>
</dbReference>
<dbReference type="Gene3D" id="1.10.167.10">
    <property type="entry name" value="Regulator of G-protein Signalling 4, domain 2"/>
    <property type="match status" value="1"/>
</dbReference>
<name>A0ABQ6M8T0_9STRA</name>
<evidence type="ECO:0000313" key="4">
    <source>
        <dbReference type="Proteomes" id="UP001165060"/>
    </source>
</evidence>
<dbReference type="SMART" id="SM00315">
    <property type="entry name" value="RGS"/>
    <property type="match status" value="1"/>
</dbReference>
<gene>
    <name evidence="3" type="ORF">TeGR_g7867</name>
</gene>
<keyword evidence="4" id="KW-1185">Reference proteome</keyword>
<dbReference type="PROSITE" id="PS50132">
    <property type="entry name" value="RGS"/>
    <property type="match status" value="1"/>
</dbReference>
<organism evidence="3 4">
    <name type="scientific">Tetraparma gracilis</name>
    <dbReference type="NCBI Taxonomy" id="2962635"/>
    <lineage>
        <taxon>Eukaryota</taxon>
        <taxon>Sar</taxon>
        <taxon>Stramenopiles</taxon>
        <taxon>Ochrophyta</taxon>
        <taxon>Bolidophyceae</taxon>
        <taxon>Parmales</taxon>
        <taxon>Triparmaceae</taxon>
        <taxon>Tetraparma</taxon>
    </lineage>
</organism>
<dbReference type="Pfam" id="PF00615">
    <property type="entry name" value="RGS"/>
    <property type="match status" value="1"/>
</dbReference>